<evidence type="ECO:0000256" key="2">
    <source>
        <dbReference type="ARBA" id="ARBA00006143"/>
    </source>
</evidence>
<feature type="transmembrane region" description="Helical" evidence="6">
    <location>
        <begin position="131"/>
        <end position="156"/>
    </location>
</feature>
<feature type="transmembrane region" description="Helical" evidence="6">
    <location>
        <begin position="203"/>
        <end position="225"/>
    </location>
</feature>
<comment type="similarity">
    <text evidence="2">Belongs to the DsbD family.</text>
</comment>
<feature type="transmembrane region" description="Helical" evidence="6">
    <location>
        <begin position="6"/>
        <end position="35"/>
    </location>
</feature>
<evidence type="ECO:0000256" key="5">
    <source>
        <dbReference type="ARBA" id="ARBA00023136"/>
    </source>
</evidence>
<reference evidence="8 9" key="1">
    <citation type="submission" date="2009-02" db="EMBL/GenBank/DDBJ databases">
        <title>Sequencing of the draft genome and assembly of Dethiobacter alkaliphilus AHT 1.</title>
        <authorList>
            <consortium name="US DOE Joint Genome Institute (JGI-PGF)"/>
            <person name="Lucas S."/>
            <person name="Copeland A."/>
            <person name="Lapidus A."/>
            <person name="Glavina del Rio T."/>
            <person name="Dalin E."/>
            <person name="Tice H."/>
            <person name="Bruce D."/>
            <person name="Goodwin L."/>
            <person name="Pitluck S."/>
            <person name="Larimer F."/>
            <person name="Land M.L."/>
            <person name="Hauser L."/>
            <person name="Muyzer G."/>
        </authorList>
    </citation>
    <scope>NUCLEOTIDE SEQUENCE [LARGE SCALE GENOMIC DNA]</scope>
    <source>
        <strain evidence="8 9">AHT 1</strain>
    </source>
</reference>
<dbReference type="STRING" id="555088.DealDRAFT_1358"/>
<organism evidence="8 9">
    <name type="scientific">Dethiobacter alkaliphilus AHT 1</name>
    <dbReference type="NCBI Taxonomy" id="555088"/>
    <lineage>
        <taxon>Bacteria</taxon>
        <taxon>Bacillati</taxon>
        <taxon>Bacillota</taxon>
        <taxon>Dethiobacteria</taxon>
        <taxon>Dethiobacterales</taxon>
        <taxon>Dethiobacteraceae</taxon>
        <taxon>Dethiobacter</taxon>
    </lineage>
</organism>
<comment type="subcellular location">
    <subcellularLocation>
        <location evidence="1">Membrane</location>
        <topology evidence="1">Multi-pass membrane protein</topology>
    </subcellularLocation>
</comment>
<gene>
    <name evidence="8" type="ORF">DealDRAFT_1358</name>
</gene>
<keyword evidence="9" id="KW-1185">Reference proteome</keyword>
<dbReference type="PANTHER" id="PTHR31272:SF4">
    <property type="entry name" value="CYTOCHROME C-TYPE BIOGENESIS PROTEIN HI_1454-RELATED"/>
    <property type="match status" value="1"/>
</dbReference>
<evidence type="ECO:0000256" key="3">
    <source>
        <dbReference type="ARBA" id="ARBA00022692"/>
    </source>
</evidence>
<proteinExistence type="inferred from homology"/>
<dbReference type="GO" id="GO:0017004">
    <property type="term" value="P:cytochrome complex assembly"/>
    <property type="evidence" value="ECO:0007669"/>
    <property type="project" value="InterPro"/>
</dbReference>
<keyword evidence="3 6" id="KW-0812">Transmembrane</keyword>
<evidence type="ECO:0000313" key="8">
    <source>
        <dbReference type="EMBL" id="EEG77638.1"/>
    </source>
</evidence>
<keyword evidence="4 6" id="KW-1133">Transmembrane helix</keyword>
<dbReference type="AlphaFoldDB" id="C0GFU9"/>
<name>C0GFU9_DETAL</name>
<evidence type="ECO:0000313" key="9">
    <source>
        <dbReference type="Proteomes" id="UP000006443"/>
    </source>
</evidence>
<dbReference type="eggNOG" id="COG0785">
    <property type="taxonomic scope" value="Bacteria"/>
</dbReference>
<evidence type="ECO:0000256" key="1">
    <source>
        <dbReference type="ARBA" id="ARBA00004141"/>
    </source>
</evidence>
<dbReference type="PANTHER" id="PTHR31272">
    <property type="entry name" value="CYTOCHROME C-TYPE BIOGENESIS PROTEIN HI_1454-RELATED"/>
    <property type="match status" value="1"/>
</dbReference>
<dbReference type="Proteomes" id="UP000006443">
    <property type="component" value="Unassembled WGS sequence"/>
</dbReference>
<feature type="domain" description="Cytochrome C biogenesis protein transmembrane" evidence="7">
    <location>
        <begin position="8"/>
        <end position="216"/>
    </location>
</feature>
<feature type="transmembrane region" description="Helical" evidence="6">
    <location>
        <begin position="56"/>
        <end position="78"/>
    </location>
</feature>
<feature type="transmembrane region" description="Helical" evidence="6">
    <location>
        <begin position="162"/>
        <end position="183"/>
    </location>
</feature>
<comment type="caution">
    <text evidence="8">The sequence shown here is derived from an EMBL/GenBank/DDBJ whole genome shotgun (WGS) entry which is preliminary data.</text>
</comment>
<dbReference type="OrthoDB" id="9809733at2"/>
<dbReference type="GO" id="GO:0016020">
    <property type="term" value="C:membrane"/>
    <property type="evidence" value="ECO:0007669"/>
    <property type="project" value="UniProtKB-SubCell"/>
</dbReference>
<evidence type="ECO:0000256" key="4">
    <source>
        <dbReference type="ARBA" id="ARBA00022989"/>
    </source>
</evidence>
<sequence>MEQGTMSLMIAFFAGVISFFSPCQLPLLPIYLGFLAGSMTDEDGKPQKNKAFVNSLNFVVGFSVVFIFLGLLASWFAAFFAAHQVTLQRVAGVLIILFGLHLAGILSPSVLQREKRMQYMPKTAGPGTAMLMGVAFGAGWTPCIGPVLGSILVYAAATGAGVSLLIAFSVGMALPFLLAALLVERVGRWVDRFAVYLPKLQRIFGFILVLFGIAVFTGILARFAIILY</sequence>
<dbReference type="RefSeq" id="WP_008516048.1">
    <property type="nucleotide sequence ID" value="NZ_ACJM01000006.1"/>
</dbReference>
<dbReference type="EMBL" id="ACJM01000006">
    <property type="protein sequence ID" value="EEG77638.1"/>
    <property type="molecule type" value="Genomic_DNA"/>
</dbReference>
<evidence type="ECO:0000256" key="6">
    <source>
        <dbReference type="SAM" id="Phobius"/>
    </source>
</evidence>
<evidence type="ECO:0000259" key="7">
    <source>
        <dbReference type="Pfam" id="PF02683"/>
    </source>
</evidence>
<dbReference type="InterPro" id="IPR051790">
    <property type="entry name" value="Cytochrome_c-biogenesis_DsbD"/>
</dbReference>
<protein>
    <submittedName>
        <fullName evidence="8">Cytochrome c biogenesis protein transmembrane region</fullName>
    </submittedName>
</protein>
<dbReference type="Pfam" id="PF02683">
    <property type="entry name" value="DsbD_TM"/>
    <property type="match status" value="1"/>
</dbReference>
<dbReference type="InterPro" id="IPR003834">
    <property type="entry name" value="Cyt_c_assmbl_TM_dom"/>
</dbReference>
<keyword evidence="5 6" id="KW-0472">Membrane</keyword>
<feature type="transmembrane region" description="Helical" evidence="6">
    <location>
        <begin position="90"/>
        <end position="111"/>
    </location>
</feature>
<accession>C0GFU9</accession>